<name>A0A385PZ78_9FIRM</name>
<accession>A0A385PZ78</accession>
<keyword evidence="3" id="KW-1185">Reference proteome</keyword>
<organism evidence="1 3">
    <name type="scientific">Lachnoanaerobaculum umeaense</name>
    <dbReference type="NCBI Taxonomy" id="617123"/>
    <lineage>
        <taxon>Bacteria</taxon>
        <taxon>Bacillati</taxon>
        <taxon>Bacillota</taxon>
        <taxon>Clostridia</taxon>
        <taxon>Lachnospirales</taxon>
        <taxon>Lachnospiraceae</taxon>
        <taxon>Lachnoanaerobaculum</taxon>
    </lineage>
</organism>
<dbReference type="EMBL" id="CP032364">
    <property type="protein sequence ID" value="AYA99320.1"/>
    <property type="molecule type" value="Genomic_DNA"/>
</dbReference>
<dbReference type="EMBL" id="CP032364">
    <property type="protein sequence ID" value="AYA98879.1"/>
    <property type="molecule type" value="Genomic_DNA"/>
</dbReference>
<evidence type="ECO:0000313" key="1">
    <source>
        <dbReference type="EMBL" id="AYA98879.1"/>
    </source>
</evidence>
<dbReference type="KEGG" id="lua:D4A81_04840"/>
<dbReference type="Proteomes" id="UP000265562">
    <property type="component" value="Chromosome"/>
</dbReference>
<reference evidence="1 3" key="1">
    <citation type="submission" date="2018-09" db="EMBL/GenBank/DDBJ databases">
        <title>Genome sequencing of Lachnoanaerobaculum umeaense DSM 23576.</title>
        <authorList>
            <person name="Kook J.-K."/>
            <person name="Park S.-N."/>
            <person name="Lim Y.K."/>
        </authorList>
    </citation>
    <scope>NUCLEOTIDE SEQUENCE [LARGE SCALE GENOMIC DNA]</scope>
    <source>
        <strain evidence="1">DSM 23576</strain>
        <strain evidence="3">DSM 23576 \ CCUG 58757</strain>
    </source>
</reference>
<protein>
    <recommendedName>
        <fullName evidence="4">Phage minor structural protein GP20</fullName>
    </recommendedName>
</protein>
<dbReference type="AlphaFoldDB" id="A0A385PZ78"/>
<evidence type="ECO:0008006" key="4">
    <source>
        <dbReference type="Google" id="ProtNLM"/>
    </source>
</evidence>
<evidence type="ECO:0000313" key="3">
    <source>
        <dbReference type="Proteomes" id="UP000265562"/>
    </source>
</evidence>
<evidence type="ECO:0000313" key="2">
    <source>
        <dbReference type="EMBL" id="AYA99320.1"/>
    </source>
</evidence>
<dbReference type="OrthoDB" id="2365850at2"/>
<gene>
    <name evidence="1" type="ORF">D4A81_02415</name>
    <name evidence="2" type="ORF">D4A81_04840</name>
</gene>
<sequence>MQVKDRLAELGLTQEQLTAVTALFSEFEAEHDKAMDELKLDHAINTELAASKVKNVNIVKKALELENVKLNDAGELEGLSEQLNALKESDPYLFGTDTNKSGVAGYNPGNGGMPTGFPQKDPIWGIGGGERIF</sequence>
<dbReference type="InterPro" id="IPR009636">
    <property type="entry name" value="SCAF"/>
</dbReference>
<dbReference type="KEGG" id="lua:D4A81_02415"/>
<proteinExistence type="predicted"/>
<dbReference type="RefSeq" id="WP_111526123.1">
    <property type="nucleotide sequence ID" value="NZ_CP032364.1"/>
</dbReference>
<dbReference type="Pfam" id="PF06810">
    <property type="entry name" value="Phage_scaffold"/>
    <property type="match status" value="1"/>
</dbReference>